<keyword evidence="2" id="KW-1185">Reference proteome</keyword>
<organism evidence="1 2">
    <name type="scientific">Dibothriocephalus latus</name>
    <name type="common">Fish tapeworm</name>
    <name type="synonym">Diphyllobothrium latum</name>
    <dbReference type="NCBI Taxonomy" id="60516"/>
    <lineage>
        <taxon>Eukaryota</taxon>
        <taxon>Metazoa</taxon>
        <taxon>Spiralia</taxon>
        <taxon>Lophotrochozoa</taxon>
        <taxon>Platyhelminthes</taxon>
        <taxon>Cestoda</taxon>
        <taxon>Eucestoda</taxon>
        <taxon>Diphyllobothriidea</taxon>
        <taxon>Diphyllobothriidae</taxon>
        <taxon>Dibothriocephalus</taxon>
    </lineage>
</organism>
<protein>
    <submittedName>
        <fullName evidence="1">Uncharacterized protein</fullName>
    </submittedName>
</protein>
<gene>
    <name evidence="1" type="ORF">DILT_LOCUS13137</name>
</gene>
<dbReference type="EMBL" id="UYRU01068995">
    <property type="protein sequence ID" value="VDN18258.1"/>
    <property type="molecule type" value="Genomic_DNA"/>
</dbReference>
<accession>A0A3P7M7H3</accession>
<dbReference type="AlphaFoldDB" id="A0A3P7M7H3"/>
<sequence length="330" mass="37623">MSRNLSLFEDSRVPQELLDYRSAMDGELKRNPYEVSLAIEKFEKAAINAVNLPRQNVKTESVSEEDYTKAGFLFPSANPLLRAEVKRLQAVFNTLLNGLGSLCLPNGNAALSLDQLPDYTNYIMRLHASTDIIFEEVRRQALARSQTKFKALTKVKNIYQEMLKAVADCVTEELTQSENLITQISRAAEEKKRTLKEEVFANELENDHLVHMHSLYHAREERVNAETQASTRKLQKCATKLLFMAGRLSSENCVTSVKKVLNTRLVWSFRWKDLQSLGHSLTSLHLAKLTIDTESIFAILELIHVQMEKIGNYILNSVAVLRNLQRTQVR</sequence>
<evidence type="ECO:0000313" key="1">
    <source>
        <dbReference type="EMBL" id="VDN18258.1"/>
    </source>
</evidence>
<dbReference type="OrthoDB" id="1927454at2759"/>
<dbReference type="Proteomes" id="UP000281553">
    <property type="component" value="Unassembled WGS sequence"/>
</dbReference>
<name>A0A3P7M7H3_DIBLA</name>
<reference evidence="1 2" key="1">
    <citation type="submission" date="2018-11" db="EMBL/GenBank/DDBJ databases">
        <authorList>
            <consortium name="Pathogen Informatics"/>
        </authorList>
    </citation>
    <scope>NUCLEOTIDE SEQUENCE [LARGE SCALE GENOMIC DNA]</scope>
</reference>
<proteinExistence type="predicted"/>
<evidence type="ECO:0000313" key="2">
    <source>
        <dbReference type="Proteomes" id="UP000281553"/>
    </source>
</evidence>